<accession>A0AAJ0DAA3</accession>
<keyword evidence="2" id="KW-1185">Reference proteome</keyword>
<comment type="caution">
    <text evidence="1">The sequence shown here is derived from an EMBL/GenBank/DDBJ whole genome shotgun (WGS) entry which is preliminary data.</text>
</comment>
<evidence type="ECO:0000313" key="2">
    <source>
        <dbReference type="Proteomes" id="UP001271007"/>
    </source>
</evidence>
<sequence length="258" mass="28783">MLDAAVTLRLGWMFKEAGAHMIRSNKVIWAEAQEKLEELEIAELLQIKRLHFINHLKGTEATLLKMTVGSGNNADEAVEQFRHWFTIALRSKQGSGLADDYATVYHKIAEGSISALKACSSQRDPFALGWMPPVGQPSHNDLIGTNDKARGGGARDADRNELERLLCILLNRAKLIMKDILVVKTFAEDERVSPNDLKFMDISDRDIPWLKRRADVSMSVRELDLGQGSGCPTNKQAVLGWVRCLLDLVSRLACLVCE</sequence>
<reference evidence="1" key="1">
    <citation type="submission" date="2023-04" db="EMBL/GenBank/DDBJ databases">
        <title>Black Yeasts Isolated from many extreme environments.</title>
        <authorList>
            <person name="Coleine C."/>
            <person name="Stajich J.E."/>
            <person name="Selbmann L."/>
        </authorList>
    </citation>
    <scope>NUCLEOTIDE SEQUENCE</scope>
    <source>
        <strain evidence="1">CCFEE 5312</strain>
    </source>
</reference>
<evidence type="ECO:0000313" key="1">
    <source>
        <dbReference type="EMBL" id="KAK3050037.1"/>
    </source>
</evidence>
<gene>
    <name evidence="1" type="ORF">LTR09_008692</name>
</gene>
<name>A0AAJ0DAA3_9PEZI</name>
<protein>
    <submittedName>
        <fullName evidence="1">Uncharacterized protein</fullName>
    </submittedName>
</protein>
<dbReference type="AlphaFoldDB" id="A0AAJ0DAA3"/>
<dbReference type="EMBL" id="JAWDJX010000035">
    <property type="protein sequence ID" value="KAK3050037.1"/>
    <property type="molecule type" value="Genomic_DNA"/>
</dbReference>
<proteinExistence type="predicted"/>
<dbReference type="Proteomes" id="UP001271007">
    <property type="component" value="Unassembled WGS sequence"/>
</dbReference>
<organism evidence="1 2">
    <name type="scientific">Extremus antarcticus</name>
    <dbReference type="NCBI Taxonomy" id="702011"/>
    <lineage>
        <taxon>Eukaryota</taxon>
        <taxon>Fungi</taxon>
        <taxon>Dikarya</taxon>
        <taxon>Ascomycota</taxon>
        <taxon>Pezizomycotina</taxon>
        <taxon>Dothideomycetes</taxon>
        <taxon>Dothideomycetidae</taxon>
        <taxon>Mycosphaerellales</taxon>
        <taxon>Extremaceae</taxon>
        <taxon>Extremus</taxon>
    </lineage>
</organism>